<dbReference type="Proteomes" id="UP001175271">
    <property type="component" value="Unassembled WGS sequence"/>
</dbReference>
<reference evidence="4" key="1">
    <citation type="submission" date="2023-06" db="EMBL/GenBank/DDBJ databases">
        <title>Genomic analysis of the entomopathogenic nematode Steinernema hermaphroditum.</title>
        <authorList>
            <person name="Schwarz E.M."/>
            <person name="Heppert J.K."/>
            <person name="Baniya A."/>
            <person name="Schwartz H.T."/>
            <person name="Tan C.-H."/>
            <person name="Antoshechkin I."/>
            <person name="Sternberg P.W."/>
            <person name="Goodrich-Blair H."/>
            <person name="Dillman A.R."/>
        </authorList>
    </citation>
    <scope>NUCLEOTIDE SEQUENCE</scope>
    <source>
        <strain evidence="4">PS9179</strain>
        <tissue evidence="4">Whole animal</tissue>
    </source>
</reference>
<gene>
    <name evidence="4" type="ORF">QR680_010374</name>
</gene>
<dbReference type="Pfam" id="PF12714">
    <property type="entry name" value="TILa"/>
    <property type="match status" value="1"/>
</dbReference>
<evidence type="ECO:0000313" key="5">
    <source>
        <dbReference type="Proteomes" id="UP001175271"/>
    </source>
</evidence>
<evidence type="ECO:0000259" key="3">
    <source>
        <dbReference type="PROSITE" id="PS51233"/>
    </source>
</evidence>
<dbReference type="InterPro" id="IPR036084">
    <property type="entry name" value="Ser_inhib-like_sf"/>
</dbReference>
<dbReference type="InterPro" id="IPR052749">
    <property type="entry name" value="Alpha-tectorin"/>
</dbReference>
<dbReference type="InterPro" id="IPR025615">
    <property type="entry name" value="TILa_dom"/>
</dbReference>
<accession>A0AA39IPY7</accession>
<dbReference type="Pfam" id="PF01826">
    <property type="entry name" value="TIL"/>
    <property type="match status" value="1"/>
</dbReference>
<evidence type="ECO:0000313" key="4">
    <source>
        <dbReference type="EMBL" id="KAK0427695.1"/>
    </source>
</evidence>
<protein>
    <recommendedName>
        <fullName evidence="3">VWFD domain-containing protein</fullName>
    </recommendedName>
</protein>
<evidence type="ECO:0000256" key="2">
    <source>
        <dbReference type="SAM" id="SignalP"/>
    </source>
</evidence>
<keyword evidence="1" id="KW-0646">Protease inhibitor</keyword>
<sequence length="497" mass="54727">MEKVLVFLAALFAVAALQCTEPGCGGCTDTSCGTNADCFFIANQVTCVCRIGFVGDPYKECCNGSDCGCHGDPHCKTLDGTFYDYQGTCPYVYSTPCRQLNDDKHFVVKAMNKLFYPKSPVSYVSEIEVEMYDQILHVDETLNFQVNGIAAYLPFYYPSRDDPLIVAELIGGQVHIRNSVYVTVIFSKQVLKMKVPHLEEYLGEEGLCGHAGNLNQDCSDDLVSIDGRVEIEKTCRYAVDKTGLARVAEILDTWITDEFGGWDSSKGDCRTGKGLAPDLPTCDTSRSSKECLPIKQALEGRGPFAQCKRLGKETITMAYESCVFDGCFIKDSKCETFKNFAKTCQANLGRVDLSTWRTVTGCPMDCSTILPFSTYSSCMSGCQPTCANQKLLERCNQPCFEGCQCKPGFVLDTSANPPKCVQPMACACIDKLGNSHPPNYSWLSDNCTKKNVCIMGAIYTESFTCMQHAHCGVEGGYMACLCDCGFRKSPDKKRCIR</sequence>
<keyword evidence="2" id="KW-0732">Signal</keyword>
<name>A0AA39IPY7_9BILA</name>
<feature type="domain" description="VWFD" evidence="3">
    <location>
        <begin position="65"/>
        <end position="270"/>
    </location>
</feature>
<dbReference type="SUPFAM" id="SSF57567">
    <property type="entry name" value="Serine protease inhibitors"/>
    <property type="match status" value="1"/>
</dbReference>
<comment type="caution">
    <text evidence="4">The sequence shown here is derived from an EMBL/GenBank/DDBJ whole genome shotgun (WGS) entry which is preliminary data.</text>
</comment>
<dbReference type="GO" id="GO:0004867">
    <property type="term" value="F:serine-type endopeptidase inhibitor activity"/>
    <property type="evidence" value="ECO:0007669"/>
    <property type="project" value="UniProtKB-KW"/>
</dbReference>
<dbReference type="Gene3D" id="2.10.25.10">
    <property type="entry name" value="Laminin"/>
    <property type="match status" value="1"/>
</dbReference>
<dbReference type="EMBL" id="JAUCMV010000001">
    <property type="protein sequence ID" value="KAK0427695.1"/>
    <property type="molecule type" value="Genomic_DNA"/>
</dbReference>
<dbReference type="Pfam" id="PF00094">
    <property type="entry name" value="VWD"/>
    <property type="match status" value="1"/>
</dbReference>
<dbReference type="InterPro" id="IPR001846">
    <property type="entry name" value="VWF_type-D"/>
</dbReference>
<dbReference type="PANTHER" id="PTHR46160">
    <property type="entry name" value="ALPHA-TECTORIN-RELATED"/>
    <property type="match status" value="1"/>
</dbReference>
<feature type="chain" id="PRO_5041287896" description="VWFD domain-containing protein" evidence="2">
    <location>
        <begin position="17"/>
        <end position="497"/>
    </location>
</feature>
<keyword evidence="1" id="KW-0722">Serine protease inhibitor</keyword>
<dbReference type="CDD" id="cd19941">
    <property type="entry name" value="TIL"/>
    <property type="match status" value="1"/>
</dbReference>
<dbReference type="PROSITE" id="PS51233">
    <property type="entry name" value="VWFD"/>
    <property type="match status" value="1"/>
</dbReference>
<proteinExistence type="predicted"/>
<keyword evidence="5" id="KW-1185">Reference proteome</keyword>
<dbReference type="PANTHER" id="PTHR46160:SF9">
    <property type="entry name" value="PROTEIN PRY2-RELATED"/>
    <property type="match status" value="1"/>
</dbReference>
<dbReference type="InterPro" id="IPR002919">
    <property type="entry name" value="TIL_dom"/>
</dbReference>
<evidence type="ECO:0000256" key="1">
    <source>
        <dbReference type="ARBA" id="ARBA00022900"/>
    </source>
</evidence>
<dbReference type="SMART" id="SM00216">
    <property type="entry name" value="VWD"/>
    <property type="match status" value="1"/>
</dbReference>
<organism evidence="4 5">
    <name type="scientific">Steinernema hermaphroditum</name>
    <dbReference type="NCBI Taxonomy" id="289476"/>
    <lineage>
        <taxon>Eukaryota</taxon>
        <taxon>Metazoa</taxon>
        <taxon>Ecdysozoa</taxon>
        <taxon>Nematoda</taxon>
        <taxon>Chromadorea</taxon>
        <taxon>Rhabditida</taxon>
        <taxon>Tylenchina</taxon>
        <taxon>Panagrolaimomorpha</taxon>
        <taxon>Strongyloidoidea</taxon>
        <taxon>Steinernematidae</taxon>
        <taxon>Steinernema</taxon>
    </lineage>
</organism>
<dbReference type="AlphaFoldDB" id="A0AA39IPY7"/>
<feature type="signal peptide" evidence="2">
    <location>
        <begin position="1"/>
        <end position="16"/>
    </location>
</feature>